<feature type="compositionally biased region" description="Polar residues" evidence="2">
    <location>
        <begin position="622"/>
        <end position="640"/>
    </location>
</feature>
<comment type="caution">
    <text evidence="4">The sequence shown here is derived from an EMBL/GenBank/DDBJ whole genome shotgun (WGS) entry which is preliminary data.</text>
</comment>
<feature type="compositionally biased region" description="Pro residues" evidence="2">
    <location>
        <begin position="264"/>
        <end position="273"/>
    </location>
</feature>
<dbReference type="VEuPathDB" id="VectorBase:RSAN_045887"/>
<feature type="compositionally biased region" description="Low complexity" evidence="2">
    <location>
        <begin position="205"/>
        <end position="227"/>
    </location>
</feature>
<dbReference type="InterPro" id="IPR001878">
    <property type="entry name" value="Znf_CCHC"/>
</dbReference>
<feature type="domain" description="CCHC-type" evidence="3">
    <location>
        <begin position="464"/>
        <end position="477"/>
    </location>
</feature>
<keyword evidence="1" id="KW-0863">Zinc-finger</keyword>
<dbReference type="GO" id="GO:0003676">
    <property type="term" value="F:nucleic acid binding"/>
    <property type="evidence" value="ECO:0007669"/>
    <property type="project" value="InterPro"/>
</dbReference>
<name>A0A9D4PI27_RHISA</name>
<feature type="compositionally biased region" description="Polar residues" evidence="2">
    <location>
        <begin position="155"/>
        <end position="204"/>
    </location>
</feature>
<dbReference type="VEuPathDB" id="VectorBase:RSAN_026327"/>
<evidence type="ECO:0000256" key="2">
    <source>
        <dbReference type="SAM" id="MobiDB-lite"/>
    </source>
</evidence>
<dbReference type="VEuPathDB" id="VectorBase:RSAN_029781"/>
<feature type="compositionally biased region" description="Low complexity" evidence="2">
    <location>
        <begin position="18"/>
        <end position="28"/>
    </location>
</feature>
<dbReference type="Proteomes" id="UP000821837">
    <property type="component" value="Unassembled WGS sequence"/>
</dbReference>
<organism evidence="4 5">
    <name type="scientific">Rhipicephalus sanguineus</name>
    <name type="common">Brown dog tick</name>
    <name type="synonym">Ixodes sanguineus</name>
    <dbReference type="NCBI Taxonomy" id="34632"/>
    <lineage>
        <taxon>Eukaryota</taxon>
        <taxon>Metazoa</taxon>
        <taxon>Ecdysozoa</taxon>
        <taxon>Arthropoda</taxon>
        <taxon>Chelicerata</taxon>
        <taxon>Arachnida</taxon>
        <taxon>Acari</taxon>
        <taxon>Parasitiformes</taxon>
        <taxon>Ixodida</taxon>
        <taxon>Ixodoidea</taxon>
        <taxon>Ixodidae</taxon>
        <taxon>Rhipicephalinae</taxon>
        <taxon>Rhipicephalus</taxon>
        <taxon>Rhipicephalus</taxon>
    </lineage>
</organism>
<feature type="compositionally biased region" description="Polar residues" evidence="2">
    <location>
        <begin position="550"/>
        <end position="569"/>
    </location>
</feature>
<feature type="region of interest" description="Disordered" evidence="2">
    <location>
        <begin position="18"/>
        <end position="240"/>
    </location>
</feature>
<feature type="region of interest" description="Disordered" evidence="2">
    <location>
        <begin position="255"/>
        <end position="294"/>
    </location>
</feature>
<feature type="region of interest" description="Disordered" evidence="2">
    <location>
        <begin position="528"/>
        <end position="663"/>
    </location>
</feature>
<keyword evidence="1" id="KW-0862">Zinc</keyword>
<feature type="compositionally biased region" description="Low complexity" evidence="2">
    <location>
        <begin position="571"/>
        <end position="584"/>
    </location>
</feature>
<dbReference type="PROSITE" id="PS50158">
    <property type="entry name" value="ZF_CCHC"/>
    <property type="match status" value="1"/>
</dbReference>
<gene>
    <name evidence="4" type="ORF">HPB52_009202</name>
</gene>
<dbReference type="EMBL" id="JABSTV010001253">
    <property type="protein sequence ID" value="KAH7943546.1"/>
    <property type="molecule type" value="Genomic_DNA"/>
</dbReference>
<reference evidence="4" key="1">
    <citation type="journal article" date="2020" name="Cell">
        <title>Large-Scale Comparative Analyses of Tick Genomes Elucidate Their Genetic Diversity and Vector Capacities.</title>
        <authorList>
            <consortium name="Tick Genome and Microbiome Consortium (TIGMIC)"/>
            <person name="Jia N."/>
            <person name="Wang J."/>
            <person name="Shi W."/>
            <person name="Du L."/>
            <person name="Sun Y."/>
            <person name="Zhan W."/>
            <person name="Jiang J.F."/>
            <person name="Wang Q."/>
            <person name="Zhang B."/>
            <person name="Ji P."/>
            <person name="Bell-Sakyi L."/>
            <person name="Cui X.M."/>
            <person name="Yuan T.T."/>
            <person name="Jiang B.G."/>
            <person name="Yang W.F."/>
            <person name="Lam T.T."/>
            <person name="Chang Q.C."/>
            <person name="Ding S.J."/>
            <person name="Wang X.J."/>
            <person name="Zhu J.G."/>
            <person name="Ruan X.D."/>
            <person name="Zhao L."/>
            <person name="Wei J.T."/>
            <person name="Ye R.Z."/>
            <person name="Que T.C."/>
            <person name="Du C.H."/>
            <person name="Zhou Y.H."/>
            <person name="Cheng J.X."/>
            <person name="Dai P.F."/>
            <person name="Guo W.B."/>
            <person name="Han X.H."/>
            <person name="Huang E.J."/>
            <person name="Li L.F."/>
            <person name="Wei W."/>
            <person name="Gao Y.C."/>
            <person name="Liu J.Z."/>
            <person name="Shao H.Z."/>
            <person name="Wang X."/>
            <person name="Wang C.C."/>
            <person name="Yang T.C."/>
            <person name="Huo Q.B."/>
            <person name="Li W."/>
            <person name="Chen H.Y."/>
            <person name="Chen S.E."/>
            <person name="Zhou L.G."/>
            <person name="Ni X.B."/>
            <person name="Tian J.H."/>
            <person name="Sheng Y."/>
            <person name="Liu T."/>
            <person name="Pan Y.S."/>
            <person name="Xia L.Y."/>
            <person name="Li J."/>
            <person name="Zhao F."/>
            <person name="Cao W.C."/>
        </authorList>
    </citation>
    <scope>NUCLEOTIDE SEQUENCE</scope>
    <source>
        <strain evidence="4">Rsan-2018</strain>
    </source>
</reference>
<reference evidence="4" key="2">
    <citation type="submission" date="2021-09" db="EMBL/GenBank/DDBJ databases">
        <authorList>
            <person name="Jia N."/>
            <person name="Wang J."/>
            <person name="Shi W."/>
            <person name="Du L."/>
            <person name="Sun Y."/>
            <person name="Zhan W."/>
            <person name="Jiang J."/>
            <person name="Wang Q."/>
            <person name="Zhang B."/>
            <person name="Ji P."/>
            <person name="Sakyi L.B."/>
            <person name="Cui X."/>
            <person name="Yuan T."/>
            <person name="Jiang B."/>
            <person name="Yang W."/>
            <person name="Lam T.T.-Y."/>
            <person name="Chang Q."/>
            <person name="Ding S."/>
            <person name="Wang X."/>
            <person name="Zhu J."/>
            <person name="Ruan X."/>
            <person name="Zhao L."/>
            <person name="Wei J."/>
            <person name="Que T."/>
            <person name="Du C."/>
            <person name="Cheng J."/>
            <person name="Dai P."/>
            <person name="Han X."/>
            <person name="Huang E."/>
            <person name="Gao Y."/>
            <person name="Liu J."/>
            <person name="Shao H."/>
            <person name="Ye R."/>
            <person name="Li L."/>
            <person name="Wei W."/>
            <person name="Wang X."/>
            <person name="Wang C."/>
            <person name="Huo Q."/>
            <person name="Li W."/>
            <person name="Guo W."/>
            <person name="Chen H."/>
            <person name="Chen S."/>
            <person name="Zhou L."/>
            <person name="Zhou L."/>
            <person name="Ni X."/>
            <person name="Tian J."/>
            <person name="Zhou Y."/>
            <person name="Sheng Y."/>
            <person name="Liu T."/>
            <person name="Pan Y."/>
            <person name="Xia L."/>
            <person name="Li J."/>
            <person name="Zhao F."/>
            <person name="Cao W."/>
        </authorList>
    </citation>
    <scope>NUCLEOTIDE SEQUENCE</scope>
    <source>
        <strain evidence="4">Rsan-2018</strain>
        <tissue evidence="4">Larvae</tissue>
    </source>
</reference>
<evidence type="ECO:0000313" key="5">
    <source>
        <dbReference type="Proteomes" id="UP000821837"/>
    </source>
</evidence>
<evidence type="ECO:0000256" key="1">
    <source>
        <dbReference type="PROSITE-ProRule" id="PRU00047"/>
    </source>
</evidence>
<sequence length="1257" mass="135789">MEIPAYVPSAEAKQLAAADAAAAMGAPSARPPRNRSHTCHKRTTSHGHITPLPAHSVTPQDAKTAFQKWSDSWEARLSRSTPPAEQSPPATMVTMAPLESCPTTPTDPATAESFPPLPAPSAEEDMDMSLSRKRPRSEDSSDEEGDGPRKLIMANLSSEEYQTDDSTTSLQSATTESSEASLPTSEDDSTGPTNPPSEDSATNHASEPATHTPAAAPASAEATATSEVPEEEMDDGNTSPPTCCCHLFFQGNTTATRSRAQPQRAPPPAPPLVPVASSPSSWQPEDQEGFQPALSKAARRRARDMTAATLPVDPAVVGTVLYRPSTAGGSFKGSPRLTLAQALSSHAGVSAIRINHKRNIVAADATTKECLEQLLAIRELQGIPVSAREPSDRRTSTGFLHGIDGEPSDASLLPGIVSSVPVMSATREGSTVTLRFSGPVPPEYVSLFRVQFRVRPARPRPLQCRQCGRFGHVKETCDWPQSCINCGQAHRGDEGCQRRRCVNCGGPHSADTPACPRWQQERRVATIMASSTAPLSRKGVRAAVREELQQDQVPRNTGRSYASVLQGSSMPAALEPRAPAARTSRPPRPTVGSNIQGPAAPPLAPPAGTVATPPPAEAPAAISSQAGTPSGPAATSQPTGDSGGPAATTRPPPQVTPGPAATTEVQQAISSLAEILLQAMRIACATLPADHPLRPICLQAGSNPRCRQYQTTDWKAFRSLMDQANEGTDFLQQVAENAKAAAIHSTVPDGKPAPDLRLLRLRAARRRLERKARRALLPELWTAFRRLDAVCRRHARRRRRQSWRSVCSTISRNPDGARAWRLLRALLASPRGLRQALSVAVLLCVSITVLVERLANRFADRPPVPPALYLPATTTRPSPTWHHPAWMAEQIRRLCSEPIQFHELEAALEHTRRRGAPGADGITGQMLRNLARQQRERLLEQYNSIWSTGVLPDVWLTAVVTEALLVHPLASARHRAGQLHIAGTAIPWSREVTYLGLTIDHRLTWIPAAKVISAKVRRVQGAVARLHQRGQGCTVQWALRLNQAAATSILLYALPLVLLSPVRLRQLEMLHRRAVRSILGLPKTSPIAATLAEAGEWPLSLLMMQRALGHVDRLHRAPDGEALLTRLRNMPRSRMGALCQLCSEVITDRPVPVPAPPPHQPSPEVHLTLVWTAARLHAKGRISSPSCSRCGDVETLDHLLCSCPALAQERAAVTAAYRHYGLPSSTTHQLLHPARPHVPAFLSLLEFVNSNGLLYHR</sequence>
<keyword evidence="5" id="KW-1185">Reference proteome</keyword>
<accession>A0A9D4PI27</accession>
<keyword evidence="1" id="KW-0479">Metal-binding</keyword>
<dbReference type="AlphaFoldDB" id="A0A9D4PI27"/>
<proteinExistence type="predicted"/>
<protein>
    <recommendedName>
        <fullName evidence="3">CCHC-type domain-containing protein</fullName>
    </recommendedName>
</protein>
<evidence type="ECO:0000259" key="3">
    <source>
        <dbReference type="PROSITE" id="PS50158"/>
    </source>
</evidence>
<dbReference type="GO" id="GO:0008270">
    <property type="term" value="F:zinc ion binding"/>
    <property type="evidence" value="ECO:0007669"/>
    <property type="project" value="UniProtKB-KW"/>
</dbReference>
<feature type="compositionally biased region" description="Basic residues" evidence="2">
    <location>
        <begin position="32"/>
        <end position="45"/>
    </location>
</feature>
<evidence type="ECO:0000313" key="4">
    <source>
        <dbReference type="EMBL" id="KAH7943546.1"/>
    </source>
</evidence>